<reference evidence="3" key="1">
    <citation type="submission" date="2016-10" db="EMBL/GenBank/DDBJ databases">
        <authorList>
            <person name="Varghese N."/>
            <person name="Submissions S."/>
        </authorList>
    </citation>
    <scope>NUCLEOTIDE SEQUENCE [LARGE SCALE GENOMIC DNA]</scope>
    <source>
        <strain evidence="3">ATCC 700689</strain>
    </source>
</reference>
<sequence>MTMCKTVPLRKKMTLLITSLAVATLVSQGALAADAADLKTTLTPLGAERAGNADGSIPAWTGGLTKVDPGFKEGGKRTDPFAAEKPLFSITSKNIGQYADKVTPGIQAMLKKYPDSYRLDVYPTHRTAAAPQSVYDATYANAGKTRLVDSSAGLIPQDGEGGIPFPLAKDGVQAIWNHLMRWRAASWHTDFSQYLTTSDGKHVLTNDSRADYQMPWYLPDGGKKDGTFWSIRMINDGPPLRAGEAITGRENVNADNTGAWTYLPGQRRVRRLPNACCDTPTPATAGVMSFDELYVFTGRVDRFDWKLVGKKEMYIPYNSNKVFTAASPEALLGDHHLNPDVLRWELHRVWVVEATLKSGKRHVMPRSTYYLDEDTWAAVLGERYDAQNQLAKVLWTTPVVLPDLPGVVTVTNGFYDLLSSTWFTGDIFAGKSEQYRVVQAYKDSVFTPDALAGEGVR</sequence>
<dbReference type="STRING" id="89065.SAMN05216605_101153"/>
<dbReference type="Proteomes" id="UP000182894">
    <property type="component" value="Unassembled WGS sequence"/>
</dbReference>
<organism evidence="2 3">
    <name type="scientific">Pseudomonas abietaniphila</name>
    <dbReference type="NCBI Taxonomy" id="89065"/>
    <lineage>
        <taxon>Bacteria</taxon>
        <taxon>Pseudomonadati</taxon>
        <taxon>Pseudomonadota</taxon>
        <taxon>Gammaproteobacteria</taxon>
        <taxon>Pseudomonadales</taxon>
        <taxon>Pseudomonadaceae</taxon>
        <taxon>Pseudomonas</taxon>
    </lineage>
</organism>
<dbReference type="Gene3D" id="2.50.20.10">
    <property type="entry name" value="Lipoprotein localisation LolA/LolB/LppX"/>
    <property type="match status" value="1"/>
</dbReference>
<dbReference type="Pfam" id="PF07044">
    <property type="entry name" value="DUF1329"/>
    <property type="match status" value="1"/>
</dbReference>
<dbReference type="AlphaFoldDB" id="A0A1G7RHY4"/>
<keyword evidence="1" id="KW-0732">Signal</keyword>
<dbReference type="InterPro" id="IPR010752">
    <property type="entry name" value="DUF1329"/>
</dbReference>
<gene>
    <name evidence="2" type="ORF">SAMN05216605_101153</name>
</gene>
<feature type="signal peptide" evidence="1">
    <location>
        <begin position="1"/>
        <end position="32"/>
    </location>
</feature>
<evidence type="ECO:0000256" key="1">
    <source>
        <dbReference type="SAM" id="SignalP"/>
    </source>
</evidence>
<accession>A0A1G7RHY4</accession>
<dbReference type="CDD" id="cd16329">
    <property type="entry name" value="LolA_like"/>
    <property type="match status" value="1"/>
</dbReference>
<proteinExistence type="predicted"/>
<evidence type="ECO:0000313" key="3">
    <source>
        <dbReference type="Proteomes" id="UP000182894"/>
    </source>
</evidence>
<feature type="chain" id="PRO_5010367266" description="DUF1329 domain-containing protein" evidence="1">
    <location>
        <begin position="33"/>
        <end position="457"/>
    </location>
</feature>
<protein>
    <recommendedName>
        <fullName evidence="4">DUF1329 domain-containing protein</fullName>
    </recommendedName>
</protein>
<dbReference type="EMBL" id="FNCO01000001">
    <property type="protein sequence ID" value="SDG10436.1"/>
    <property type="molecule type" value="Genomic_DNA"/>
</dbReference>
<evidence type="ECO:0000313" key="2">
    <source>
        <dbReference type="EMBL" id="SDG10436.1"/>
    </source>
</evidence>
<keyword evidence="3" id="KW-1185">Reference proteome</keyword>
<evidence type="ECO:0008006" key="4">
    <source>
        <dbReference type="Google" id="ProtNLM"/>
    </source>
</evidence>
<name>A0A1G7RHY4_9PSED</name>